<dbReference type="HAMAP" id="MF_00693">
    <property type="entry name" value="Transcrip_reg_TACO1"/>
    <property type="match status" value="1"/>
</dbReference>
<dbReference type="OrthoDB" id="9781053at2"/>
<evidence type="ECO:0000259" key="8">
    <source>
        <dbReference type="Pfam" id="PF01709"/>
    </source>
</evidence>
<keyword evidence="5 6" id="KW-0804">Transcription</keyword>
<dbReference type="InterPro" id="IPR049083">
    <property type="entry name" value="TACO1_YebC_N"/>
</dbReference>
<protein>
    <recommendedName>
        <fullName evidence="6">Probable transcriptional regulatory protein Acear_0700</fullName>
    </recommendedName>
</protein>
<keyword evidence="4 6" id="KW-0238">DNA-binding</keyword>
<dbReference type="Pfam" id="PF01709">
    <property type="entry name" value="Transcrip_reg"/>
    <property type="match status" value="1"/>
</dbReference>
<dbReference type="Gene3D" id="1.10.10.200">
    <property type="match status" value="1"/>
</dbReference>
<evidence type="ECO:0000259" key="9">
    <source>
        <dbReference type="Pfam" id="PF20772"/>
    </source>
</evidence>
<dbReference type="PANTHER" id="PTHR12532">
    <property type="entry name" value="TRANSLATIONAL ACTIVATOR OF CYTOCHROME C OXIDASE 1"/>
    <property type="match status" value="1"/>
</dbReference>
<evidence type="ECO:0000256" key="4">
    <source>
        <dbReference type="ARBA" id="ARBA00023125"/>
    </source>
</evidence>
<dbReference type="InterPro" id="IPR048300">
    <property type="entry name" value="TACO1_YebC-like_2nd/3rd_dom"/>
</dbReference>
<evidence type="ECO:0000256" key="2">
    <source>
        <dbReference type="ARBA" id="ARBA00022490"/>
    </source>
</evidence>
<dbReference type="KEGG" id="aar:Acear_0700"/>
<gene>
    <name evidence="10" type="ordered locus">Acear_0700</name>
</gene>
<organism evidence="10 11">
    <name type="scientific">Acetohalobium arabaticum (strain ATCC 49924 / DSM 5501 / Z-7288)</name>
    <dbReference type="NCBI Taxonomy" id="574087"/>
    <lineage>
        <taxon>Bacteria</taxon>
        <taxon>Bacillati</taxon>
        <taxon>Bacillota</taxon>
        <taxon>Clostridia</taxon>
        <taxon>Halanaerobiales</taxon>
        <taxon>Halobacteroidaceae</taxon>
        <taxon>Acetohalobium</taxon>
    </lineage>
</organism>
<keyword evidence="3 6" id="KW-0805">Transcription regulation</keyword>
<keyword evidence="2 6" id="KW-0963">Cytoplasm</keyword>
<dbReference type="HOGENOM" id="CLU_062974_2_2_9"/>
<dbReference type="InterPro" id="IPR026564">
    <property type="entry name" value="Transcrip_reg_TACO1-like_dom3"/>
</dbReference>
<dbReference type="RefSeq" id="WP_013277686.1">
    <property type="nucleotide sequence ID" value="NC_014378.1"/>
</dbReference>
<dbReference type="NCBIfam" id="TIGR01033">
    <property type="entry name" value="YebC/PmpR family DNA-binding transcriptional regulator"/>
    <property type="match status" value="1"/>
</dbReference>
<evidence type="ECO:0000256" key="1">
    <source>
        <dbReference type="ARBA" id="ARBA00008724"/>
    </source>
</evidence>
<dbReference type="InterPro" id="IPR002876">
    <property type="entry name" value="Transcrip_reg_TACO1-like"/>
</dbReference>
<evidence type="ECO:0000256" key="6">
    <source>
        <dbReference type="HAMAP-Rule" id="MF_00693"/>
    </source>
</evidence>
<name>D9QVI1_ACEAZ</name>
<dbReference type="eggNOG" id="COG0217">
    <property type="taxonomic scope" value="Bacteria"/>
</dbReference>
<feature type="domain" description="TACO1/YebC-like N-terminal" evidence="9">
    <location>
        <begin position="5"/>
        <end position="76"/>
    </location>
</feature>
<dbReference type="GO" id="GO:0003677">
    <property type="term" value="F:DNA binding"/>
    <property type="evidence" value="ECO:0007669"/>
    <property type="project" value="UniProtKB-UniRule"/>
</dbReference>
<evidence type="ECO:0000313" key="10">
    <source>
        <dbReference type="EMBL" id="ADL12240.1"/>
    </source>
</evidence>
<dbReference type="InterPro" id="IPR029072">
    <property type="entry name" value="YebC-like"/>
</dbReference>
<evidence type="ECO:0000256" key="5">
    <source>
        <dbReference type="ARBA" id="ARBA00023163"/>
    </source>
</evidence>
<feature type="domain" description="TACO1/YebC-like second and third" evidence="8">
    <location>
        <begin position="82"/>
        <end position="240"/>
    </location>
</feature>
<dbReference type="GO" id="GO:0005829">
    <property type="term" value="C:cytosol"/>
    <property type="evidence" value="ECO:0007669"/>
    <property type="project" value="TreeGrafter"/>
</dbReference>
<dbReference type="PANTHER" id="PTHR12532:SF6">
    <property type="entry name" value="TRANSCRIPTIONAL REGULATORY PROTEIN YEBC-RELATED"/>
    <property type="match status" value="1"/>
</dbReference>
<evidence type="ECO:0000256" key="7">
    <source>
        <dbReference type="SAM" id="MobiDB-lite"/>
    </source>
</evidence>
<dbReference type="InterPro" id="IPR017856">
    <property type="entry name" value="Integrase-like_N"/>
</dbReference>
<dbReference type="Proteomes" id="UP000001661">
    <property type="component" value="Chromosome"/>
</dbReference>
<dbReference type="NCBIfam" id="NF001030">
    <property type="entry name" value="PRK00110.1"/>
    <property type="match status" value="1"/>
</dbReference>
<dbReference type="SUPFAM" id="SSF75625">
    <property type="entry name" value="YebC-like"/>
    <property type="match status" value="1"/>
</dbReference>
<comment type="subcellular location">
    <subcellularLocation>
        <location evidence="6">Cytoplasm</location>
    </subcellularLocation>
</comment>
<sequence length="254" mass="28812">MAGHSKWANIKHQKKKEDRRRAKLFSKLSKRIAVEAREGGGDPEKNPDLRMAIQKAKDNNMPKDNIQRAIDRGTGNLDGVEYERIIYEGYGPAGVALYLDLMSDNRNRTASELRHLLSQHGGNLGEKGCVAWMFKRKGQLIIDRTEVEVDEDEVLMSALEAGAEDISIEEQMIEIIIEPSGLEDARKSMEEDGYEFSSGDVVMIPENTVDVDNKKEAQKVLDLMDELEDHDDVQEVYSNFNIPDEIMTELEKEE</sequence>
<dbReference type="EMBL" id="CP002105">
    <property type="protein sequence ID" value="ADL12240.1"/>
    <property type="molecule type" value="Genomic_DNA"/>
</dbReference>
<keyword evidence="11" id="KW-1185">Reference proteome</keyword>
<dbReference type="Gene3D" id="3.30.70.980">
    <property type="match status" value="2"/>
</dbReference>
<evidence type="ECO:0000313" key="11">
    <source>
        <dbReference type="Proteomes" id="UP000001661"/>
    </source>
</evidence>
<accession>D9QVI1</accession>
<comment type="similarity">
    <text evidence="1 6">Belongs to the TACO1 family.</text>
</comment>
<dbReference type="STRING" id="574087.Acear_0700"/>
<reference evidence="10 11" key="1">
    <citation type="journal article" date="2010" name="Stand. Genomic Sci.">
        <title>Complete genome sequence of Acetohalobium arabaticum type strain (Z-7288).</title>
        <authorList>
            <person name="Sikorski J."/>
            <person name="Lapidus A."/>
            <person name="Chertkov O."/>
            <person name="Lucas S."/>
            <person name="Copeland A."/>
            <person name="Glavina Del Rio T."/>
            <person name="Nolan M."/>
            <person name="Tice H."/>
            <person name="Cheng J.F."/>
            <person name="Han C."/>
            <person name="Brambilla E."/>
            <person name="Pitluck S."/>
            <person name="Liolios K."/>
            <person name="Ivanova N."/>
            <person name="Mavromatis K."/>
            <person name="Mikhailova N."/>
            <person name="Pati A."/>
            <person name="Bruce D."/>
            <person name="Detter C."/>
            <person name="Tapia R."/>
            <person name="Goodwin L."/>
            <person name="Chen A."/>
            <person name="Palaniappan K."/>
            <person name="Land M."/>
            <person name="Hauser L."/>
            <person name="Chang Y.J."/>
            <person name="Jeffries C.D."/>
            <person name="Rohde M."/>
            <person name="Goker M."/>
            <person name="Spring S."/>
            <person name="Woyke T."/>
            <person name="Bristow J."/>
            <person name="Eisen J.A."/>
            <person name="Markowitz V."/>
            <person name="Hugenholtz P."/>
            <person name="Kyrpides N.C."/>
            <person name="Klenk H.P."/>
        </authorList>
    </citation>
    <scope>NUCLEOTIDE SEQUENCE [LARGE SCALE GENOMIC DNA]</scope>
    <source>
        <strain evidence="11">ATCC 49924 / DSM 5501 / Z-7288</strain>
    </source>
</reference>
<dbReference type="AlphaFoldDB" id="D9QVI1"/>
<feature type="region of interest" description="Disordered" evidence="7">
    <location>
        <begin position="1"/>
        <end position="22"/>
    </location>
</feature>
<dbReference type="FunFam" id="1.10.10.200:FF:000002">
    <property type="entry name" value="Probable transcriptional regulatory protein CLM62_37755"/>
    <property type="match status" value="1"/>
</dbReference>
<dbReference type="NCBIfam" id="NF009044">
    <property type="entry name" value="PRK12378.1"/>
    <property type="match status" value="1"/>
</dbReference>
<proteinExistence type="inferred from homology"/>
<dbReference type="Pfam" id="PF20772">
    <property type="entry name" value="TACO1_YebC_N"/>
    <property type="match status" value="1"/>
</dbReference>
<evidence type="ECO:0000256" key="3">
    <source>
        <dbReference type="ARBA" id="ARBA00023015"/>
    </source>
</evidence>
<dbReference type="GO" id="GO:0006355">
    <property type="term" value="P:regulation of DNA-templated transcription"/>
    <property type="evidence" value="ECO:0007669"/>
    <property type="project" value="UniProtKB-UniRule"/>
</dbReference>